<evidence type="ECO:0000313" key="5">
    <source>
        <dbReference type="RefSeq" id="XP_023936151.2"/>
    </source>
</evidence>
<feature type="compositionally biased region" description="Basic and acidic residues" evidence="3">
    <location>
        <begin position="902"/>
        <end position="913"/>
    </location>
</feature>
<gene>
    <name evidence="5" type="primary">LOC112044505</name>
</gene>
<dbReference type="GO" id="GO:0005829">
    <property type="term" value="C:cytosol"/>
    <property type="evidence" value="ECO:0007669"/>
    <property type="project" value="TreeGrafter"/>
</dbReference>
<dbReference type="GO" id="GO:0005634">
    <property type="term" value="C:nucleus"/>
    <property type="evidence" value="ECO:0007669"/>
    <property type="project" value="TreeGrafter"/>
</dbReference>
<feature type="region of interest" description="Disordered" evidence="3">
    <location>
        <begin position="637"/>
        <end position="683"/>
    </location>
</feature>
<feature type="compositionally biased region" description="Polar residues" evidence="3">
    <location>
        <begin position="262"/>
        <end position="274"/>
    </location>
</feature>
<dbReference type="Proteomes" id="UP001652582">
    <property type="component" value="Chromosome 13"/>
</dbReference>
<feature type="compositionally biased region" description="Basic and acidic residues" evidence="3">
    <location>
        <begin position="238"/>
        <end position="252"/>
    </location>
</feature>
<feature type="region of interest" description="Disordered" evidence="3">
    <location>
        <begin position="853"/>
        <end position="913"/>
    </location>
</feature>
<feature type="region of interest" description="Disordered" evidence="3">
    <location>
        <begin position="739"/>
        <end position="774"/>
    </location>
</feature>
<accession>A0A6J1MZY4</accession>
<dbReference type="GO" id="GO:0019903">
    <property type="term" value="F:protein phosphatase binding"/>
    <property type="evidence" value="ECO:0007669"/>
    <property type="project" value="InterPro"/>
</dbReference>
<dbReference type="KEGG" id="bany:112044505"/>
<dbReference type="GO" id="GO:0019888">
    <property type="term" value="F:protein phosphatase regulator activity"/>
    <property type="evidence" value="ECO:0007669"/>
    <property type="project" value="TreeGrafter"/>
</dbReference>
<reference evidence="5" key="1">
    <citation type="submission" date="2025-08" db="UniProtKB">
        <authorList>
            <consortium name="RefSeq"/>
        </authorList>
    </citation>
    <scope>IDENTIFICATION</scope>
</reference>
<feature type="compositionally biased region" description="Gly residues" evidence="3">
    <location>
        <begin position="657"/>
        <end position="667"/>
    </location>
</feature>
<feature type="compositionally biased region" description="Polar residues" evidence="3">
    <location>
        <begin position="856"/>
        <end position="867"/>
    </location>
</feature>
<evidence type="ECO:0000313" key="4">
    <source>
        <dbReference type="Proteomes" id="UP001652582"/>
    </source>
</evidence>
<dbReference type="AlphaFoldDB" id="A0A6J1MZY4"/>
<feature type="region of interest" description="Disordered" evidence="3">
    <location>
        <begin position="221"/>
        <end position="279"/>
    </location>
</feature>
<sequence length="913" mass="99026">MFWSGNYIVVRELKCLLKEENVTLTQVLEADDILQECKADNKALIQFLTRPDILAELITLIIEEPPKNVELSSQYRHANIASEVLTSNLSMLRDRLSMEATQMNRLCDFVNRDPPLNPLLASYFSKTVEMLLERSPKQDWYLHNIVCLHVLDTFKARRDFLPNLLRHMATSAVCDTFTCFLQLAAPFDNIILEWLDKHQFLESLIQIICGTFDPEEALAAALASAAPPPDEQAGDTPHNQHSERLDANHNAEGDDSAPTDAEVNNSASAATNGETADDAALRSERARAVAAANAAALLCDIATVADPYKSGWNAGRALAKRLRGEDAVRRLLQAVFTSPARARRAALVHACRLLLALLADGEDAGGVERALAPHLPLLHHALLQGEARVGAARLAVAALLARLALSEAEDVPTALISLGSAAVLLELLFRFPHNNFLHAQVCALVLNARANRLFSHRYTAHLIEECDLLTRFMDAFEQNEEAAGRRGVRAGYMGHVLGVLRSLDAAPPALPSALQQRWDAFREDKLRPLLQRHDTPLGGIYPWENNMYEVGASMQVHMDGMGDSLEDGYDFNETAASYEEGAEVWEPLAEPLAEPLSEPLAEPLDGPREDPMSALDESKRTYFLELLKSRHSLFDDDQWDDAEPAPSALQHDSPWEGSGGGGAGGEEGWAQFEPDAAPPADPFACAERALPADAFWSPEAREQPEAAGGAPAAGAYEDTLTVLLARKMLTAFRHMPPDEAPAAFPLADPATEDAPPSSRESPPPDAESPPPDVEIALSNDEIAPSNDEIALSDVEITSSNVEIAPSNVEIAPSNDEIVLSNDAIVLSNDKIVPSNVEIAPSHIEIAPSKVEIAENDSVQNLPTSTPKQIVEETSPAKSDATETRPPEAGPDSPPAAGLPRPAELESRAPPADR</sequence>
<dbReference type="PANTHER" id="PTHR12634">
    <property type="entry name" value="SIT4 YEAST -ASSOCIATING PROTEIN-RELATED"/>
    <property type="match status" value="1"/>
</dbReference>
<keyword evidence="2" id="KW-0131">Cell cycle</keyword>
<evidence type="ECO:0000256" key="1">
    <source>
        <dbReference type="ARBA" id="ARBA00006180"/>
    </source>
</evidence>
<dbReference type="GeneID" id="112044505"/>
<keyword evidence="4" id="KW-1185">Reference proteome</keyword>
<dbReference type="PANTHER" id="PTHR12634:SF8">
    <property type="entry name" value="FIERY MOUNTAIN, ISOFORM D"/>
    <property type="match status" value="1"/>
</dbReference>
<evidence type="ECO:0000256" key="3">
    <source>
        <dbReference type="SAM" id="MobiDB-lite"/>
    </source>
</evidence>
<dbReference type="Pfam" id="PF04499">
    <property type="entry name" value="SAPS"/>
    <property type="match status" value="1"/>
</dbReference>
<feature type="compositionally biased region" description="Pro residues" evidence="3">
    <location>
        <begin position="761"/>
        <end position="772"/>
    </location>
</feature>
<evidence type="ECO:0000256" key="2">
    <source>
        <dbReference type="ARBA" id="ARBA00023306"/>
    </source>
</evidence>
<organism evidence="4 5">
    <name type="scientific">Bicyclus anynana</name>
    <name type="common">Squinting bush brown butterfly</name>
    <dbReference type="NCBI Taxonomy" id="110368"/>
    <lineage>
        <taxon>Eukaryota</taxon>
        <taxon>Metazoa</taxon>
        <taxon>Ecdysozoa</taxon>
        <taxon>Arthropoda</taxon>
        <taxon>Hexapoda</taxon>
        <taxon>Insecta</taxon>
        <taxon>Pterygota</taxon>
        <taxon>Neoptera</taxon>
        <taxon>Endopterygota</taxon>
        <taxon>Lepidoptera</taxon>
        <taxon>Glossata</taxon>
        <taxon>Ditrysia</taxon>
        <taxon>Papilionoidea</taxon>
        <taxon>Nymphalidae</taxon>
        <taxon>Satyrinae</taxon>
        <taxon>Satyrini</taxon>
        <taxon>Mycalesina</taxon>
        <taxon>Bicyclus</taxon>
    </lineage>
</organism>
<protein>
    <submittedName>
        <fullName evidence="5">Serine/threonine-protein phosphatase 6 regulatory subunit 3 isoform X1</fullName>
    </submittedName>
</protein>
<dbReference type="RefSeq" id="XP_023936151.2">
    <property type="nucleotide sequence ID" value="XM_024080383.2"/>
</dbReference>
<comment type="similarity">
    <text evidence="1">Belongs to the SAPS family.</text>
</comment>
<dbReference type="OrthoDB" id="295029at2759"/>
<dbReference type="InterPro" id="IPR007587">
    <property type="entry name" value="SAPS"/>
</dbReference>
<name>A0A6J1MZY4_BICAN</name>
<proteinExistence type="inferred from homology"/>